<evidence type="ECO:0000313" key="1">
    <source>
        <dbReference type="EMBL" id="MBF0877761.1"/>
    </source>
</evidence>
<proteinExistence type="predicted"/>
<reference evidence="2" key="1">
    <citation type="submission" date="2020-04" db="EMBL/GenBank/DDBJ databases">
        <title>Description of novel Gluconacetobacter.</title>
        <authorList>
            <person name="Sombolestani A."/>
        </authorList>
    </citation>
    <scope>NUCLEOTIDE SEQUENCE [LARGE SCALE GENOMIC DNA]</scope>
    <source>
        <strain evidence="2">LMG 27748</strain>
    </source>
</reference>
<gene>
    <name evidence="1" type="ORF">HKD21_13030</name>
</gene>
<comment type="caution">
    <text evidence="1">The sequence shown here is derived from an EMBL/GenBank/DDBJ whole genome shotgun (WGS) entry which is preliminary data.</text>
</comment>
<protein>
    <submittedName>
        <fullName evidence="1">DUF488 domain-containing protein</fullName>
    </submittedName>
</protein>
<accession>A0ABR9YGF7</accession>
<dbReference type="PIRSF" id="PIRSF024492">
    <property type="entry name" value="UCP024492"/>
    <property type="match status" value="1"/>
</dbReference>
<dbReference type="PANTHER" id="PTHR39337:SF1">
    <property type="entry name" value="BLR5642 PROTEIN"/>
    <property type="match status" value="1"/>
</dbReference>
<evidence type="ECO:0000313" key="2">
    <source>
        <dbReference type="Proteomes" id="UP000630952"/>
    </source>
</evidence>
<sequence>MENSISNVNLGEETRLSCFSPFYTIGHSTLQLSDFIAILRHYGVTLIVDVRAFPYSRRNRDYDGTNLQSELAIHGIDYSHLPELGGRRPRSKTVATAVNAFWRVQSFHNYADYALGEDFHHGLVQLIELGQQATVAIMCAEVLWWRCHRRIITDYLLARGMTVFHILSMTDAVSARLTESAIIDSSQHITYPEMEISVIEGKIG</sequence>
<dbReference type="InterPro" id="IPR007438">
    <property type="entry name" value="DUF488"/>
</dbReference>
<reference evidence="1 2" key="2">
    <citation type="submission" date="2020-11" db="EMBL/GenBank/DDBJ databases">
        <title>Description of novel Gluconobacter species.</title>
        <authorList>
            <person name="Cleenwerck I."/>
            <person name="Cnockaert M."/>
            <person name="Borremans W."/>
            <person name="Wieme A.D."/>
            <person name="De Vuyst L."/>
            <person name="Vandamme P."/>
        </authorList>
    </citation>
    <scope>NUCLEOTIDE SEQUENCE [LARGE SCALE GENOMIC DNA]</scope>
    <source>
        <strain evidence="1 2">LMG 27748</strain>
    </source>
</reference>
<name>A0ABR9YGF7_9PROT</name>
<dbReference type="InterPro" id="IPR014519">
    <property type="entry name" value="UCP024492"/>
</dbReference>
<dbReference type="Proteomes" id="UP000630952">
    <property type="component" value="Unassembled WGS sequence"/>
</dbReference>
<dbReference type="Pfam" id="PF04343">
    <property type="entry name" value="DUF488"/>
    <property type="match status" value="1"/>
</dbReference>
<dbReference type="PANTHER" id="PTHR39337">
    <property type="entry name" value="BLR5642 PROTEIN"/>
    <property type="match status" value="1"/>
</dbReference>
<dbReference type="EMBL" id="JABCQO010000015">
    <property type="protein sequence ID" value="MBF0877761.1"/>
    <property type="molecule type" value="Genomic_DNA"/>
</dbReference>
<keyword evidence="2" id="KW-1185">Reference proteome</keyword>
<organism evidence="1 2">
    <name type="scientific">Gluconobacter cerevisiae</name>
    <dbReference type="NCBI Taxonomy" id="1379734"/>
    <lineage>
        <taxon>Bacteria</taxon>
        <taxon>Pseudomonadati</taxon>
        <taxon>Pseudomonadota</taxon>
        <taxon>Alphaproteobacteria</taxon>
        <taxon>Acetobacterales</taxon>
        <taxon>Acetobacteraceae</taxon>
        <taxon>Gluconobacter</taxon>
    </lineage>
</organism>